<dbReference type="Proteomes" id="UP000191153">
    <property type="component" value="Unassembled WGS sequence"/>
</dbReference>
<dbReference type="InterPro" id="IPR017932">
    <property type="entry name" value="GATase_2_dom"/>
</dbReference>
<dbReference type="HAMAP" id="MF_00164">
    <property type="entry name" value="GlmS"/>
    <property type="match status" value="1"/>
</dbReference>
<dbReference type="AlphaFoldDB" id="A0A1T4QPF8"/>
<dbReference type="NCBIfam" id="NF001484">
    <property type="entry name" value="PRK00331.1"/>
    <property type="match status" value="1"/>
</dbReference>
<evidence type="ECO:0000256" key="5">
    <source>
        <dbReference type="ARBA" id="ARBA00022490"/>
    </source>
</evidence>
<dbReference type="PROSITE" id="PS51278">
    <property type="entry name" value="GATASE_TYPE_2"/>
    <property type="match status" value="1"/>
</dbReference>
<feature type="domain" description="SIS" evidence="12">
    <location>
        <begin position="283"/>
        <end position="422"/>
    </location>
</feature>
<dbReference type="InterPro" id="IPR035490">
    <property type="entry name" value="GlmS/FrlB_SIS"/>
</dbReference>
<dbReference type="GO" id="GO:0006487">
    <property type="term" value="P:protein N-linked glycosylation"/>
    <property type="evidence" value="ECO:0007669"/>
    <property type="project" value="TreeGrafter"/>
</dbReference>
<name>A0A1T4QPF8_9FUSO</name>
<dbReference type="GO" id="GO:0005829">
    <property type="term" value="C:cytosol"/>
    <property type="evidence" value="ECO:0007669"/>
    <property type="project" value="TreeGrafter"/>
</dbReference>
<dbReference type="FunFam" id="3.40.50.10490:FF:000001">
    <property type="entry name" value="Glutamine--fructose-6-phosphate aminotransferase [isomerizing]"/>
    <property type="match status" value="1"/>
</dbReference>
<organism evidence="13 14">
    <name type="scientific">Cetobacterium ceti</name>
    <dbReference type="NCBI Taxonomy" id="180163"/>
    <lineage>
        <taxon>Bacteria</taxon>
        <taxon>Fusobacteriati</taxon>
        <taxon>Fusobacteriota</taxon>
        <taxon>Fusobacteriia</taxon>
        <taxon>Fusobacteriales</taxon>
        <taxon>Fusobacteriaceae</taxon>
        <taxon>Cetobacterium</taxon>
    </lineage>
</organism>
<comment type="subunit">
    <text evidence="10">Homodimer.</text>
</comment>
<dbReference type="EMBL" id="FUWX01000028">
    <property type="protein sequence ID" value="SKA05575.1"/>
    <property type="molecule type" value="Genomic_DNA"/>
</dbReference>
<comment type="subcellular location">
    <subcellularLocation>
        <location evidence="2 10">Cytoplasm</location>
    </subcellularLocation>
</comment>
<keyword evidence="8" id="KW-0677">Repeat</keyword>
<keyword evidence="6 10" id="KW-0032">Aminotransferase</keyword>
<evidence type="ECO:0000256" key="2">
    <source>
        <dbReference type="ARBA" id="ARBA00004496"/>
    </source>
</evidence>
<dbReference type="CDD" id="cd05008">
    <property type="entry name" value="SIS_GlmS_GlmD_1"/>
    <property type="match status" value="1"/>
</dbReference>
<dbReference type="FunFam" id="3.40.50.10490:FF:000022">
    <property type="entry name" value="Glutamine--fructose-6-phosphate aminotransferase [isomerizing]"/>
    <property type="match status" value="1"/>
</dbReference>
<dbReference type="PANTHER" id="PTHR10937:SF0">
    <property type="entry name" value="GLUTAMINE--FRUCTOSE-6-PHOSPHATE TRANSAMINASE (ISOMERIZING)"/>
    <property type="match status" value="1"/>
</dbReference>
<keyword evidence="9" id="KW-0315">Glutamine amidotransferase</keyword>
<dbReference type="CDD" id="cd05009">
    <property type="entry name" value="SIS_GlmS_GlmD_2"/>
    <property type="match status" value="1"/>
</dbReference>
<evidence type="ECO:0000259" key="11">
    <source>
        <dbReference type="PROSITE" id="PS51278"/>
    </source>
</evidence>
<feature type="initiator methionine" description="Removed" evidence="10">
    <location>
        <position position="1"/>
    </location>
</feature>
<feature type="active site" description="Nucleophile; for GATase activity" evidence="10">
    <location>
        <position position="2"/>
    </location>
</feature>
<dbReference type="RefSeq" id="WP_078694824.1">
    <property type="nucleotide sequence ID" value="NZ_FUWX01000028.1"/>
</dbReference>
<evidence type="ECO:0000256" key="10">
    <source>
        <dbReference type="HAMAP-Rule" id="MF_00164"/>
    </source>
</evidence>
<comment type="catalytic activity">
    <reaction evidence="1 10">
        <text>D-fructose 6-phosphate + L-glutamine = D-glucosamine 6-phosphate + L-glutamate</text>
        <dbReference type="Rhea" id="RHEA:13237"/>
        <dbReference type="ChEBI" id="CHEBI:29985"/>
        <dbReference type="ChEBI" id="CHEBI:58359"/>
        <dbReference type="ChEBI" id="CHEBI:58725"/>
        <dbReference type="ChEBI" id="CHEBI:61527"/>
        <dbReference type="EC" id="2.6.1.16"/>
    </reaction>
</comment>
<comment type="function">
    <text evidence="10">Catalyzes the first step in hexosamine metabolism, converting fructose-6P into glucosamine-6P using glutamine as a nitrogen source.</text>
</comment>
<dbReference type="InterPro" id="IPR001347">
    <property type="entry name" value="SIS_dom"/>
</dbReference>
<keyword evidence="7 10" id="KW-0808">Transferase</keyword>
<dbReference type="SUPFAM" id="SSF53697">
    <property type="entry name" value="SIS domain"/>
    <property type="match status" value="1"/>
</dbReference>
<evidence type="ECO:0000256" key="4">
    <source>
        <dbReference type="ARBA" id="ARBA00016090"/>
    </source>
</evidence>
<dbReference type="GO" id="GO:0005975">
    <property type="term" value="P:carbohydrate metabolic process"/>
    <property type="evidence" value="ECO:0007669"/>
    <property type="project" value="UniProtKB-UniRule"/>
</dbReference>
<gene>
    <name evidence="10" type="primary">glmS</name>
    <name evidence="13" type="ORF">SAMN02745174_02399</name>
</gene>
<feature type="domain" description="Glutamine amidotransferase type-2" evidence="11">
    <location>
        <begin position="2"/>
        <end position="217"/>
    </location>
</feature>
<evidence type="ECO:0000256" key="3">
    <source>
        <dbReference type="ARBA" id="ARBA00012916"/>
    </source>
</evidence>
<dbReference type="PANTHER" id="PTHR10937">
    <property type="entry name" value="GLUCOSAMINE--FRUCTOSE-6-PHOSPHATE AMINOTRANSFERASE, ISOMERIZING"/>
    <property type="match status" value="1"/>
</dbReference>
<dbReference type="InterPro" id="IPR035466">
    <property type="entry name" value="GlmS/AgaS_SIS"/>
</dbReference>
<sequence length="605" mass="67764">MCGIVGYVGNGIAKNAILKGLESLEYRGYDSAGIALIENDHIFVEKKKGKLNNLIEALKEKEINSNLGIGHTRWATHGEPSDRNSHPHLSMDKTIAVVHNGIIENYLELKRFLEEKGFTFISETDTEVVAHLLQYNYTGDMKETVFKTIKQLEGSYALGIIHKDYPEVLFCARKNSPLVIGCGNNENLIASDVPALLNYTRDVYFLENGDIGILTKNNIDIYDINGNCLIREKTHIQWSLDQATKNGYPHFMLKEIFEQPKALRETINRMVHEDNIGFENILSREELEKINKVYIVACGTAYHAGLQGKYALNKISKLEANVEVASEFRYNDPFIDERTLAIFVSQSGETLDTLEAMKEAKSKGAMTIAITNVVGSSISREAHKVIYTMAGPEIAVASTKAYTTQMIILYLLAIYIGKNRNTLSKKDLNHYLNIINEIPNKIEQELKNKEEILTISKLLVDKNNGFYIGRGLDYQTALEGSLKMKEITYIHTEAFPSGELKHGSIALIENGTPVIVLATQKELIDKSISNIKELKARGAFVITIGFDNENLRAVSDKFIPVENIDNIFSGFISIIPLQLLAYYTSIGKNIDVDKPRNLAKSVTVE</sequence>
<dbReference type="Pfam" id="PF13522">
    <property type="entry name" value="GATase_6"/>
    <property type="match status" value="1"/>
</dbReference>
<protein>
    <recommendedName>
        <fullName evidence="4 10">Glutamine--fructose-6-phosphate aminotransferase [isomerizing]</fullName>
        <ecNumber evidence="3 10">2.6.1.16</ecNumber>
    </recommendedName>
    <alternativeName>
        <fullName evidence="10">D-fructose-6-phosphate amidotransferase</fullName>
    </alternativeName>
    <alternativeName>
        <fullName evidence="10">GFAT</fullName>
    </alternativeName>
    <alternativeName>
        <fullName evidence="10">Glucosamine-6-phosphate synthase</fullName>
    </alternativeName>
    <alternativeName>
        <fullName evidence="10">Hexosephosphate aminotransferase</fullName>
    </alternativeName>
    <alternativeName>
        <fullName evidence="10">L-glutamine--D-fructose-6-phosphate amidotransferase</fullName>
    </alternativeName>
</protein>
<dbReference type="EC" id="2.6.1.16" evidence="3 10"/>
<dbReference type="Gene3D" id="3.40.50.10490">
    <property type="entry name" value="Glucose-6-phosphate isomerase like protein, domain 1"/>
    <property type="match status" value="2"/>
</dbReference>
<keyword evidence="5 10" id="KW-0963">Cytoplasm</keyword>
<dbReference type="GO" id="GO:0006047">
    <property type="term" value="P:UDP-N-acetylglucosamine metabolic process"/>
    <property type="evidence" value="ECO:0007669"/>
    <property type="project" value="TreeGrafter"/>
</dbReference>
<dbReference type="InterPro" id="IPR005855">
    <property type="entry name" value="GFAT"/>
</dbReference>
<proteinExistence type="inferred from homology"/>
<dbReference type="InterPro" id="IPR046348">
    <property type="entry name" value="SIS_dom_sf"/>
</dbReference>
<dbReference type="STRING" id="180163.SAMN02745174_02399"/>
<dbReference type="Gene3D" id="3.60.20.10">
    <property type="entry name" value="Glutamine Phosphoribosylpyrophosphate, subunit 1, domain 1"/>
    <property type="match status" value="1"/>
</dbReference>
<dbReference type="Pfam" id="PF01380">
    <property type="entry name" value="SIS"/>
    <property type="match status" value="2"/>
</dbReference>
<feature type="active site" description="For Fru-6P isomerization activity" evidence="10">
    <location>
        <position position="600"/>
    </location>
</feature>
<dbReference type="SUPFAM" id="SSF56235">
    <property type="entry name" value="N-terminal nucleophile aminohydrolases (Ntn hydrolases)"/>
    <property type="match status" value="1"/>
</dbReference>
<evidence type="ECO:0000256" key="6">
    <source>
        <dbReference type="ARBA" id="ARBA00022576"/>
    </source>
</evidence>
<dbReference type="NCBIfam" id="TIGR01135">
    <property type="entry name" value="glmS"/>
    <property type="match status" value="1"/>
</dbReference>
<dbReference type="OrthoDB" id="106547at2"/>
<dbReference type="InterPro" id="IPR047084">
    <property type="entry name" value="GFAT_N"/>
</dbReference>
<dbReference type="GO" id="GO:0004360">
    <property type="term" value="F:glutamine-fructose-6-phosphate transaminase (isomerizing) activity"/>
    <property type="evidence" value="ECO:0007669"/>
    <property type="project" value="UniProtKB-UniRule"/>
</dbReference>
<dbReference type="GO" id="GO:0097367">
    <property type="term" value="F:carbohydrate derivative binding"/>
    <property type="evidence" value="ECO:0007669"/>
    <property type="project" value="InterPro"/>
</dbReference>
<accession>A0A1T4QPF8</accession>
<dbReference type="GO" id="GO:0006002">
    <property type="term" value="P:fructose 6-phosphate metabolic process"/>
    <property type="evidence" value="ECO:0007669"/>
    <property type="project" value="TreeGrafter"/>
</dbReference>
<dbReference type="FunFam" id="3.60.20.10:FF:000006">
    <property type="entry name" value="Glutamine--fructose-6-phosphate aminotransferase [isomerizing]"/>
    <property type="match status" value="1"/>
</dbReference>
<evidence type="ECO:0000313" key="14">
    <source>
        <dbReference type="Proteomes" id="UP000191153"/>
    </source>
</evidence>
<dbReference type="PROSITE" id="PS51464">
    <property type="entry name" value="SIS"/>
    <property type="match status" value="2"/>
</dbReference>
<evidence type="ECO:0000256" key="8">
    <source>
        <dbReference type="ARBA" id="ARBA00022737"/>
    </source>
</evidence>
<evidence type="ECO:0000256" key="1">
    <source>
        <dbReference type="ARBA" id="ARBA00001031"/>
    </source>
</evidence>
<evidence type="ECO:0000256" key="9">
    <source>
        <dbReference type="ARBA" id="ARBA00022962"/>
    </source>
</evidence>
<reference evidence="13 14" key="1">
    <citation type="submission" date="2017-02" db="EMBL/GenBank/DDBJ databases">
        <authorList>
            <person name="Peterson S.W."/>
        </authorList>
    </citation>
    <scope>NUCLEOTIDE SEQUENCE [LARGE SCALE GENOMIC DNA]</scope>
    <source>
        <strain evidence="13 14">ATCC 700028</strain>
    </source>
</reference>
<dbReference type="InterPro" id="IPR029055">
    <property type="entry name" value="Ntn_hydrolases_N"/>
</dbReference>
<evidence type="ECO:0000256" key="7">
    <source>
        <dbReference type="ARBA" id="ARBA00022679"/>
    </source>
</evidence>
<feature type="domain" description="SIS" evidence="12">
    <location>
        <begin position="455"/>
        <end position="595"/>
    </location>
</feature>
<keyword evidence="14" id="KW-1185">Reference proteome</keyword>
<evidence type="ECO:0000313" key="13">
    <source>
        <dbReference type="EMBL" id="SKA05575.1"/>
    </source>
</evidence>
<dbReference type="CDD" id="cd00714">
    <property type="entry name" value="GFAT"/>
    <property type="match status" value="1"/>
</dbReference>
<evidence type="ECO:0000259" key="12">
    <source>
        <dbReference type="PROSITE" id="PS51464"/>
    </source>
</evidence>